<dbReference type="FunFam" id="1.20.1640.10:FF:000001">
    <property type="entry name" value="Efflux pump membrane transporter"/>
    <property type="match status" value="1"/>
</dbReference>
<dbReference type="Proteomes" id="UP000185151">
    <property type="component" value="Unassembled WGS sequence"/>
</dbReference>
<dbReference type="Gene3D" id="3.30.70.1430">
    <property type="entry name" value="Multidrug efflux transporter AcrB pore domain"/>
    <property type="match status" value="2"/>
</dbReference>
<dbReference type="Gene3D" id="3.30.2090.10">
    <property type="entry name" value="Multidrug efflux transporter AcrB TolC docking domain, DN and DC subdomains"/>
    <property type="match status" value="2"/>
</dbReference>
<name>A0A1N6KJV9_9BURK</name>
<evidence type="ECO:0000256" key="8">
    <source>
        <dbReference type="SAM" id="Phobius"/>
    </source>
</evidence>
<dbReference type="SUPFAM" id="SSF82714">
    <property type="entry name" value="Multidrug efflux transporter AcrB TolC docking domain, DN and DC subdomains"/>
    <property type="match status" value="2"/>
</dbReference>
<dbReference type="PANTHER" id="PTHR32063:SF34">
    <property type="entry name" value="MULTIDRUG RESISTANCE PROTEIN MDTC"/>
    <property type="match status" value="1"/>
</dbReference>
<proteinExistence type="predicted"/>
<keyword evidence="10" id="KW-1185">Reference proteome</keyword>
<dbReference type="GO" id="GO:0042910">
    <property type="term" value="F:xenobiotic transmembrane transporter activity"/>
    <property type="evidence" value="ECO:0007669"/>
    <property type="project" value="TreeGrafter"/>
</dbReference>
<organism evidence="9 10">
    <name type="scientific">Paraburkholderia phenazinium</name>
    <dbReference type="NCBI Taxonomy" id="60549"/>
    <lineage>
        <taxon>Bacteria</taxon>
        <taxon>Pseudomonadati</taxon>
        <taxon>Pseudomonadota</taxon>
        <taxon>Betaproteobacteria</taxon>
        <taxon>Burkholderiales</taxon>
        <taxon>Burkholderiaceae</taxon>
        <taxon>Paraburkholderia</taxon>
    </lineage>
</organism>
<keyword evidence="2" id="KW-0813">Transport</keyword>
<dbReference type="SUPFAM" id="SSF82866">
    <property type="entry name" value="Multidrug efflux transporter AcrB transmembrane domain"/>
    <property type="match status" value="2"/>
</dbReference>
<dbReference type="PRINTS" id="PR00702">
    <property type="entry name" value="ACRIFLAVINRP"/>
</dbReference>
<feature type="transmembrane region" description="Helical" evidence="8">
    <location>
        <begin position="463"/>
        <end position="481"/>
    </location>
</feature>
<comment type="subcellular location">
    <subcellularLocation>
        <location evidence="1">Cell inner membrane</location>
        <topology evidence="1">Multi-pass membrane protein</topology>
    </subcellularLocation>
</comment>
<keyword evidence="3" id="KW-1003">Cell membrane</keyword>
<accession>A0A1N6KJV9</accession>
<feature type="transmembrane region" description="Helical" evidence="8">
    <location>
        <begin position="360"/>
        <end position="381"/>
    </location>
</feature>
<dbReference type="Gene3D" id="3.30.70.1440">
    <property type="entry name" value="Multidrug efflux transporter AcrB pore domain"/>
    <property type="match status" value="1"/>
</dbReference>
<evidence type="ECO:0000256" key="5">
    <source>
        <dbReference type="ARBA" id="ARBA00022692"/>
    </source>
</evidence>
<evidence type="ECO:0000256" key="3">
    <source>
        <dbReference type="ARBA" id="ARBA00022475"/>
    </source>
</evidence>
<dbReference type="Pfam" id="PF00873">
    <property type="entry name" value="ACR_tran"/>
    <property type="match status" value="2"/>
</dbReference>
<keyword evidence="4" id="KW-0997">Cell inner membrane</keyword>
<dbReference type="SUPFAM" id="SSF82693">
    <property type="entry name" value="Multidrug efflux transporter AcrB pore domain, PN1, PN2, PC1 and PC2 subdomains"/>
    <property type="match status" value="4"/>
</dbReference>
<gene>
    <name evidence="9" type="ORF">SAMN05444165_3771</name>
</gene>
<dbReference type="PANTHER" id="PTHR32063">
    <property type="match status" value="1"/>
</dbReference>
<keyword evidence="5 8" id="KW-0812">Transmembrane</keyword>
<feature type="transmembrane region" description="Helical" evidence="8">
    <location>
        <begin position="981"/>
        <end position="1006"/>
    </location>
</feature>
<evidence type="ECO:0000256" key="6">
    <source>
        <dbReference type="ARBA" id="ARBA00022989"/>
    </source>
</evidence>
<protein>
    <submittedName>
        <fullName evidence="9">Multidrug efflux pump</fullName>
    </submittedName>
</protein>
<evidence type="ECO:0000313" key="10">
    <source>
        <dbReference type="Proteomes" id="UP000185151"/>
    </source>
</evidence>
<feature type="transmembrane region" description="Helical" evidence="8">
    <location>
        <begin position="1058"/>
        <end position="1084"/>
    </location>
</feature>
<evidence type="ECO:0000256" key="2">
    <source>
        <dbReference type="ARBA" id="ARBA00022448"/>
    </source>
</evidence>
<evidence type="ECO:0000256" key="7">
    <source>
        <dbReference type="ARBA" id="ARBA00023136"/>
    </source>
</evidence>
<feature type="transmembrane region" description="Helical" evidence="8">
    <location>
        <begin position="529"/>
        <end position="549"/>
    </location>
</feature>
<dbReference type="EMBL" id="FSRU01000002">
    <property type="protein sequence ID" value="SIO56872.1"/>
    <property type="molecule type" value="Genomic_DNA"/>
</dbReference>
<feature type="transmembrane region" description="Helical" evidence="8">
    <location>
        <begin position="1027"/>
        <end position="1046"/>
    </location>
</feature>
<feature type="transmembrane region" description="Helical" evidence="8">
    <location>
        <begin position="336"/>
        <end position="353"/>
    </location>
</feature>
<keyword evidence="7 8" id="KW-0472">Membrane</keyword>
<dbReference type="AlphaFoldDB" id="A0A1N6KJV9"/>
<dbReference type="OrthoDB" id="8764373at2"/>
<feature type="transmembrane region" description="Helical" evidence="8">
    <location>
        <begin position="929"/>
        <end position="948"/>
    </location>
</feature>
<sequence length="1108" mass="117793">MNLSRPFIARPVATTLLAVGIALSGVFAFTKLPVAPLPQVDFPTISVQASLPGASPETVATSVASPLERHLGSIADVTEMTSQSSVGSTRITLQFGLNRDIDGAARDVQAAINAARADLPASLRSNPTYHKVNPADAPILILALTSNTLTAGQLYDSAATVLQQSLSQVDGIGEVDVSGSANPAVRVELEPQMLFHYGIGLEDVRAALAAANANSPKGSIEFGPNHVQLYTNDQASKASQYKDLIIAYRNGAAVHLSDVSEVVDSVEDLRNLGLYSGKHSVLVILSRQPGANIIETIDRVKAMLPQLKASLPADVEVTPTVDRSTTIRASLKDTEHTLMIAVALVVMVVFLFLRNWRATLIPSVAVPISIIGTFGAMYLMGFSIDNLSLMALTIATGFVVDDAIVVLENISRHIENGVPRREAAFRGAREVGFTVVSISISLVAVFLPILLMGGIVGRLFREFALTLSLAIAVSLLVSLTLTPMMCSRLLNEPHEREEEGRFARWLERGFQSMQRGYEHTLGWSLRHPLLILLVLLATIGLNVWLYVIIPKGFFPQQDTGRLVGGIQADQSTSFQAMKGKFAEMMKIVGENPAVEGAVGYTGGRQTNSGFMFVQLKPKPGRRVSADQVIQQLRGPLSEVAGVRTFLQAVQDIRVGGRQSNAQYQFTLLADSTTDLYTWGPKLTEALQARPELADVNSDQQQGGLESMVTIDRASAARLNIEPAQIDNTLYDAFGQRQVSTIYNPLNQYHVVMEVAPKYWQSPDMLKQIYVSTSGGSASGAQTTNATAGTVTAPVANTSSTSALGGGTAGTTASSAAAIASDSARNLAINSLAASGKSSASSGAAVSTSKETMIPLSAIASFGPGSTPLSVNHQSQFVASTISFNLPPGKSLSDATQAIYDTMAEIGMPGTIHGSFQGTAQAFQQSLSDMPLLILAALAAVYIVLGILYESYIHPLTILSTLPSAGVGALLALLLFQTEFSIIALIAVILLIGIVKKNAIMMIDFAIEASRQGLSSYDAIHQACLLRFRPIMMTTCAALLGALPLAFGNGDGAELRAPLGIAIVGGLIVSQMLTLYTTPVVYLYMDRIRVRWEGRRRGSGGRGGVQGNR</sequence>
<keyword evidence="6 8" id="KW-1133">Transmembrane helix</keyword>
<dbReference type="Gene3D" id="3.30.70.1320">
    <property type="entry name" value="Multidrug efflux transporter AcrB pore domain like"/>
    <property type="match status" value="1"/>
</dbReference>
<dbReference type="Gene3D" id="1.20.1640.10">
    <property type="entry name" value="Multidrug efflux transporter AcrB transmembrane domain"/>
    <property type="match status" value="3"/>
</dbReference>
<dbReference type="InterPro" id="IPR001036">
    <property type="entry name" value="Acrflvin-R"/>
</dbReference>
<evidence type="ECO:0000256" key="1">
    <source>
        <dbReference type="ARBA" id="ARBA00004429"/>
    </source>
</evidence>
<dbReference type="FunFam" id="3.30.70.1430:FF:000001">
    <property type="entry name" value="Efflux pump membrane transporter"/>
    <property type="match status" value="1"/>
</dbReference>
<dbReference type="InterPro" id="IPR027463">
    <property type="entry name" value="AcrB_DN_DC_subdom"/>
</dbReference>
<evidence type="ECO:0000313" key="9">
    <source>
        <dbReference type="EMBL" id="SIO56872.1"/>
    </source>
</evidence>
<dbReference type="RefSeq" id="WP_074298067.1">
    <property type="nucleotide sequence ID" value="NZ_FSRU01000002.1"/>
</dbReference>
<dbReference type="GO" id="GO:0005886">
    <property type="term" value="C:plasma membrane"/>
    <property type="evidence" value="ECO:0007669"/>
    <property type="project" value="UniProtKB-SubCell"/>
</dbReference>
<reference evidence="9 10" key="1">
    <citation type="submission" date="2016-11" db="EMBL/GenBank/DDBJ databases">
        <authorList>
            <person name="Jaros S."/>
            <person name="Januszkiewicz K."/>
            <person name="Wedrychowicz H."/>
        </authorList>
    </citation>
    <scope>NUCLEOTIDE SEQUENCE [LARGE SCALE GENOMIC DNA]</scope>
    <source>
        <strain evidence="9 10">GAS95</strain>
    </source>
</reference>
<evidence type="ECO:0000256" key="4">
    <source>
        <dbReference type="ARBA" id="ARBA00022519"/>
    </source>
</evidence>
<feature type="transmembrane region" description="Helical" evidence="8">
    <location>
        <begin position="431"/>
        <end position="451"/>
    </location>
</feature>